<dbReference type="EMBL" id="KN837108">
    <property type="protein sequence ID" value="KIJ46175.1"/>
    <property type="molecule type" value="Genomic_DNA"/>
</dbReference>
<name>A0A0C9W359_SPHS4</name>
<feature type="region of interest" description="Disordered" evidence="1">
    <location>
        <begin position="96"/>
        <end position="120"/>
    </location>
</feature>
<sequence>MDHNHQADGSIIYVQAFNTETAEQLNAWFGGYEAQLNKMTDYNHDFFVHCILFLYQEEWRYRRTQENLKVQCKERRERAKKRGQNRGNMIIDEVSSECSSLSEAEASYYGSEDDISENEE</sequence>
<feature type="compositionally biased region" description="Low complexity" evidence="1">
    <location>
        <begin position="96"/>
        <end position="110"/>
    </location>
</feature>
<feature type="compositionally biased region" description="Acidic residues" evidence="1">
    <location>
        <begin position="111"/>
        <end position="120"/>
    </location>
</feature>
<dbReference type="AlphaFoldDB" id="A0A0C9W359"/>
<evidence type="ECO:0000313" key="3">
    <source>
        <dbReference type="Proteomes" id="UP000054279"/>
    </source>
</evidence>
<organism evidence="2 3">
    <name type="scientific">Sphaerobolus stellatus (strain SS14)</name>
    <dbReference type="NCBI Taxonomy" id="990650"/>
    <lineage>
        <taxon>Eukaryota</taxon>
        <taxon>Fungi</taxon>
        <taxon>Dikarya</taxon>
        <taxon>Basidiomycota</taxon>
        <taxon>Agaricomycotina</taxon>
        <taxon>Agaricomycetes</taxon>
        <taxon>Phallomycetidae</taxon>
        <taxon>Geastrales</taxon>
        <taxon>Sphaerobolaceae</taxon>
        <taxon>Sphaerobolus</taxon>
    </lineage>
</organism>
<dbReference type="Proteomes" id="UP000054279">
    <property type="component" value="Unassembled WGS sequence"/>
</dbReference>
<gene>
    <name evidence="2" type="ORF">M422DRAFT_165410</name>
</gene>
<proteinExistence type="predicted"/>
<evidence type="ECO:0000313" key="2">
    <source>
        <dbReference type="EMBL" id="KIJ46175.1"/>
    </source>
</evidence>
<dbReference type="HOGENOM" id="CLU_2051151_0_0_1"/>
<reference evidence="2 3" key="1">
    <citation type="submission" date="2014-06" db="EMBL/GenBank/DDBJ databases">
        <title>Evolutionary Origins and Diversification of the Mycorrhizal Mutualists.</title>
        <authorList>
            <consortium name="DOE Joint Genome Institute"/>
            <consortium name="Mycorrhizal Genomics Consortium"/>
            <person name="Kohler A."/>
            <person name="Kuo A."/>
            <person name="Nagy L.G."/>
            <person name="Floudas D."/>
            <person name="Copeland A."/>
            <person name="Barry K.W."/>
            <person name="Cichocki N."/>
            <person name="Veneault-Fourrey C."/>
            <person name="LaButti K."/>
            <person name="Lindquist E.A."/>
            <person name="Lipzen A."/>
            <person name="Lundell T."/>
            <person name="Morin E."/>
            <person name="Murat C."/>
            <person name="Riley R."/>
            <person name="Ohm R."/>
            <person name="Sun H."/>
            <person name="Tunlid A."/>
            <person name="Henrissat B."/>
            <person name="Grigoriev I.V."/>
            <person name="Hibbett D.S."/>
            <person name="Martin F."/>
        </authorList>
    </citation>
    <scope>NUCLEOTIDE SEQUENCE [LARGE SCALE GENOMIC DNA]</scope>
    <source>
        <strain evidence="2 3">SS14</strain>
    </source>
</reference>
<evidence type="ECO:0000256" key="1">
    <source>
        <dbReference type="SAM" id="MobiDB-lite"/>
    </source>
</evidence>
<dbReference type="OrthoDB" id="2527272at2759"/>
<protein>
    <submittedName>
        <fullName evidence="2">Unplaced genomic scaffold SPHSTscaffold_33, whole genome shotgun sequence</fullName>
    </submittedName>
</protein>
<accession>A0A0C9W359</accession>
<keyword evidence="3" id="KW-1185">Reference proteome</keyword>